<evidence type="ECO:0000256" key="8">
    <source>
        <dbReference type="SAM" id="MobiDB-lite"/>
    </source>
</evidence>
<feature type="region of interest" description="Disordered" evidence="8">
    <location>
        <begin position="77"/>
        <end position="110"/>
    </location>
</feature>
<keyword evidence="7" id="KW-0325">Glycoprotein</keyword>
<feature type="region of interest" description="Disordered" evidence="8">
    <location>
        <begin position="160"/>
        <end position="195"/>
    </location>
</feature>
<dbReference type="Ensembl" id="ENSCPVT00000024267.2">
    <property type="protein sequence ID" value="ENSCPVP00000023246.1"/>
    <property type="gene ID" value="ENSCPVG00000016593.2"/>
</dbReference>
<accession>A0A8C3NPP2</accession>
<evidence type="ECO:0000256" key="3">
    <source>
        <dbReference type="ARBA" id="ARBA00022692"/>
    </source>
</evidence>
<dbReference type="InterPro" id="IPR009565">
    <property type="entry name" value="FAM174-like"/>
</dbReference>
<keyword evidence="5 9" id="KW-1133">Transmembrane helix</keyword>
<keyword evidence="3 9" id="KW-0812">Transmembrane</keyword>
<dbReference type="Pfam" id="PF06679">
    <property type="entry name" value="DUF1180"/>
    <property type="match status" value="1"/>
</dbReference>
<dbReference type="PANTHER" id="PTHR28607">
    <property type="entry name" value="EXPRESSED PROTEIN"/>
    <property type="match status" value="1"/>
</dbReference>
<dbReference type="PANTHER" id="PTHR28607:SF2">
    <property type="entry name" value="PROTEIN FAM174C"/>
    <property type="match status" value="1"/>
</dbReference>
<feature type="region of interest" description="Disordered" evidence="8">
    <location>
        <begin position="1"/>
        <end position="50"/>
    </location>
</feature>
<evidence type="ECO:0000256" key="5">
    <source>
        <dbReference type="ARBA" id="ARBA00022989"/>
    </source>
</evidence>
<reference evidence="10" key="2">
    <citation type="submission" date="2025-08" db="UniProtKB">
        <authorList>
            <consortium name="Ensembl"/>
        </authorList>
    </citation>
    <scope>IDENTIFICATION</scope>
</reference>
<evidence type="ECO:0000313" key="11">
    <source>
        <dbReference type="Proteomes" id="UP000694382"/>
    </source>
</evidence>
<organism evidence="10 11">
    <name type="scientific">Geospiza parvula</name>
    <name type="common">Small tree-finch</name>
    <name type="synonym">Camarhynchus parvulus</name>
    <dbReference type="NCBI Taxonomy" id="87175"/>
    <lineage>
        <taxon>Eukaryota</taxon>
        <taxon>Metazoa</taxon>
        <taxon>Chordata</taxon>
        <taxon>Craniata</taxon>
        <taxon>Vertebrata</taxon>
        <taxon>Euteleostomi</taxon>
        <taxon>Archelosauria</taxon>
        <taxon>Archosauria</taxon>
        <taxon>Dinosauria</taxon>
        <taxon>Saurischia</taxon>
        <taxon>Theropoda</taxon>
        <taxon>Coelurosauria</taxon>
        <taxon>Aves</taxon>
        <taxon>Neognathae</taxon>
        <taxon>Neoaves</taxon>
        <taxon>Telluraves</taxon>
        <taxon>Australaves</taxon>
        <taxon>Passeriformes</taxon>
        <taxon>Thraupidae</taxon>
        <taxon>Camarhynchus</taxon>
    </lineage>
</organism>
<keyword evidence="6 9" id="KW-0472">Membrane</keyword>
<reference evidence="10" key="3">
    <citation type="submission" date="2025-09" db="UniProtKB">
        <authorList>
            <consortium name="Ensembl"/>
        </authorList>
    </citation>
    <scope>IDENTIFICATION</scope>
</reference>
<feature type="compositionally biased region" description="Polar residues" evidence="8">
    <location>
        <begin position="93"/>
        <end position="103"/>
    </location>
</feature>
<keyword evidence="4" id="KW-0732">Signal</keyword>
<feature type="transmembrane region" description="Helical" evidence="9">
    <location>
        <begin position="120"/>
        <end position="140"/>
    </location>
</feature>
<comment type="similarity">
    <text evidence="2">Belongs to the FAM174 family.</text>
</comment>
<dbReference type="GO" id="GO:0005576">
    <property type="term" value="C:extracellular region"/>
    <property type="evidence" value="ECO:0007669"/>
    <property type="project" value="TreeGrafter"/>
</dbReference>
<evidence type="ECO:0000256" key="6">
    <source>
        <dbReference type="ARBA" id="ARBA00023136"/>
    </source>
</evidence>
<proteinExistence type="inferred from homology"/>
<dbReference type="Proteomes" id="UP000694382">
    <property type="component" value="Chromosome 28"/>
</dbReference>
<dbReference type="GO" id="GO:0016020">
    <property type="term" value="C:membrane"/>
    <property type="evidence" value="ECO:0007669"/>
    <property type="project" value="UniProtKB-SubCell"/>
</dbReference>
<evidence type="ECO:0000313" key="10">
    <source>
        <dbReference type="Ensembl" id="ENSCPVP00000023246.1"/>
    </source>
</evidence>
<protein>
    <submittedName>
        <fullName evidence="10">Uncharacterized protein</fullName>
    </submittedName>
</protein>
<feature type="transmembrane region" description="Helical" evidence="9">
    <location>
        <begin position="60"/>
        <end position="78"/>
    </location>
</feature>
<evidence type="ECO:0000256" key="1">
    <source>
        <dbReference type="ARBA" id="ARBA00004479"/>
    </source>
</evidence>
<reference evidence="10" key="1">
    <citation type="submission" date="2020-02" db="EMBL/GenBank/DDBJ databases">
        <authorList>
            <person name="Enbody D E."/>
            <person name="Pettersson E M."/>
        </authorList>
    </citation>
    <scope>NUCLEOTIDE SEQUENCE [LARGE SCALE GENOMIC DNA]</scope>
</reference>
<sequence length="195" mass="21091">MSEPRGGSVSGSRPARNGAAPEPASGSAGPGRGLSRAHRPGAFLRPPLPLRRPGPAMPRLLLLLIFLLLVPHLGRATAPSPGNSTEPPRAATRNETQSGTEQESGPRLSVGSGLPVLRRAVYVLSALSALAAFYFMLRAFRPRSEGPRNEPKTHFRLKKPQRKKYGLLSSQDENIELGSLDSDEDTVFESRNLRR</sequence>
<name>A0A8C3NPP2_GEOPR</name>
<feature type="compositionally biased region" description="Low complexity" evidence="8">
    <location>
        <begin position="18"/>
        <end position="27"/>
    </location>
</feature>
<keyword evidence="11" id="KW-1185">Reference proteome</keyword>
<comment type="subcellular location">
    <subcellularLocation>
        <location evidence="1">Membrane</location>
        <topology evidence="1">Single-pass type I membrane protein</topology>
    </subcellularLocation>
</comment>
<dbReference type="AlphaFoldDB" id="A0A8C3NPP2"/>
<evidence type="ECO:0000256" key="4">
    <source>
        <dbReference type="ARBA" id="ARBA00022729"/>
    </source>
</evidence>
<evidence type="ECO:0000256" key="2">
    <source>
        <dbReference type="ARBA" id="ARBA00006986"/>
    </source>
</evidence>
<evidence type="ECO:0000256" key="9">
    <source>
        <dbReference type="SAM" id="Phobius"/>
    </source>
</evidence>
<evidence type="ECO:0000256" key="7">
    <source>
        <dbReference type="ARBA" id="ARBA00023180"/>
    </source>
</evidence>